<dbReference type="InterPro" id="IPR013517">
    <property type="entry name" value="FG-GAP"/>
</dbReference>
<feature type="domain" description="GEVED" evidence="3">
    <location>
        <begin position="130"/>
        <end position="203"/>
    </location>
</feature>
<dbReference type="GO" id="GO:0000272">
    <property type="term" value="P:polysaccharide catabolic process"/>
    <property type="evidence" value="ECO:0007669"/>
    <property type="project" value="InterPro"/>
</dbReference>
<dbReference type="InterPro" id="IPR045474">
    <property type="entry name" value="GEVED"/>
</dbReference>
<dbReference type="EMBL" id="CP036349">
    <property type="protein sequence ID" value="QDV75712.1"/>
    <property type="molecule type" value="Genomic_DNA"/>
</dbReference>
<reference evidence="4 5" key="1">
    <citation type="submission" date="2019-02" db="EMBL/GenBank/DDBJ databases">
        <title>Deep-cultivation of Planctomycetes and their phenomic and genomic characterization uncovers novel biology.</title>
        <authorList>
            <person name="Wiegand S."/>
            <person name="Jogler M."/>
            <person name="Boedeker C."/>
            <person name="Pinto D."/>
            <person name="Vollmers J."/>
            <person name="Rivas-Marin E."/>
            <person name="Kohn T."/>
            <person name="Peeters S.H."/>
            <person name="Heuer A."/>
            <person name="Rast P."/>
            <person name="Oberbeckmann S."/>
            <person name="Bunk B."/>
            <person name="Jeske O."/>
            <person name="Meyerdierks A."/>
            <person name="Storesund J.E."/>
            <person name="Kallscheuer N."/>
            <person name="Luecker S."/>
            <person name="Lage O.M."/>
            <person name="Pohl T."/>
            <person name="Merkel B.J."/>
            <person name="Hornburger P."/>
            <person name="Mueller R.-W."/>
            <person name="Bruemmer F."/>
            <person name="Labrenz M."/>
            <person name="Spormann A.M."/>
            <person name="Op den Camp H."/>
            <person name="Overmann J."/>
            <person name="Amann R."/>
            <person name="Jetten M.S.M."/>
            <person name="Mascher T."/>
            <person name="Medema M.H."/>
            <person name="Devos D.P."/>
            <person name="Kaster A.-K."/>
            <person name="Ovreas L."/>
            <person name="Rohde M."/>
            <person name="Galperin M.Y."/>
            <person name="Jogler C."/>
        </authorList>
    </citation>
    <scope>NUCLEOTIDE SEQUENCE [LARGE SCALE GENOMIC DNA]</scope>
    <source>
        <strain evidence="4 5">Spa11</strain>
    </source>
</reference>
<keyword evidence="5" id="KW-1185">Reference proteome</keyword>
<dbReference type="Proteomes" id="UP000316426">
    <property type="component" value="Chromosome"/>
</dbReference>
<evidence type="ECO:0000259" key="3">
    <source>
        <dbReference type="Pfam" id="PF20009"/>
    </source>
</evidence>
<dbReference type="Gene3D" id="2.130.10.130">
    <property type="entry name" value="Integrin alpha, N-terminal"/>
    <property type="match status" value="4"/>
</dbReference>
<feature type="domain" description="GEVED" evidence="3">
    <location>
        <begin position="1385"/>
        <end position="1460"/>
    </location>
</feature>
<dbReference type="Gene3D" id="2.60.40.2030">
    <property type="match status" value="3"/>
</dbReference>
<dbReference type="InterPro" id="IPR036439">
    <property type="entry name" value="Dockerin_dom_sf"/>
</dbReference>
<evidence type="ECO:0000256" key="2">
    <source>
        <dbReference type="SAM" id="MobiDB-lite"/>
    </source>
</evidence>
<dbReference type="SUPFAM" id="SSF141072">
    <property type="entry name" value="CalX-like"/>
    <property type="match status" value="3"/>
</dbReference>
<name>A0A518KD46_9BACT</name>
<feature type="domain" description="GEVED" evidence="3">
    <location>
        <begin position="2010"/>
        <end position="2085"/>
    </location>
</feature>
<gene>
    <name evidence="4" type="ORF">Spa11_39330</name>
</gene>
<feature type="compositionally biased region" description="Basic residues" evidence="2">
    <location>
        <begin position="9"/>
        <end position="20"/>
    </location>
</feature>
<evidence type="ECO:0000313" key="4">
    <source>
        <dbReference type="EMBL" id="QDV75712.1"/>
    </source>
</evidence>
<sequence length="2639" mass="277627">MNPNDARGSRRVRRTRKLGSSRRWSLGPARLGRKPLLELLEDRRLLAADFGDAPAPYPTLMAVNGAQHAEVSPGGLQLGAAISFEAEGQPSASANADSGDDGIDFGMVRVGQLDAEVTVTVTNAPAAAKLDGWIDFNGDGSWGGADERVFASIDVAEGVNLLTFDVPSAAMSGETYARFRLSTAGGLGVTGLAADGEVEDFVVFIAPPTERTAAFADHGVIATDPFRITKFITTDLDDDGDSDLIVYATNSSSPFEDTLAWYSNDGDQAFQRRVIATRDGFNPTSIRAADIDNDGDQDLLVSYPDSNLTGDVYWYRNDGSENFSSHRIASGSYASDAALGDIDGDGDLDLVTGGLKWYANDGQGIFSYQAAVPSTLQNDSRVNLADLDQDGDLDIVVGSYFGDFVWFENNGLQQFTQRSIANKPGYSPFPIAIDMDGDGDLDVFPQEDKADGLEWYQNSGAGTFTKVIVDSETVSLRDHRAADFDGDGDIDIVSSHVDGSLVLYERQGQGYVRRTLGVATSDIAVVDLDRDGDLDVLTLLTGSVRDLVWFENRLAVHLGASTPTAAEETSEIVSFDFFVDAPHSESLLLAFRVEGTARVGSDFTLSGYESFDGAEGTVLLPAGQTSVSLLATLTDDASAEVDESIVVTLLSTPSYAPSDVSNAVTQILSSEVGADFGDAPGPYPTLLAENGARHSNIGPGELQLGGAASYEADGLPSAAADADLNDDGVVFGEFRVGQNGATVEITVTNAPNGAKLDGWIDFNADGSWGGLNERLFTAVGVTEGVNLLTFNVPGWAVSGVTYARFRLSTAGGLPTTGFAADGEVEDYAVMIEPTQSYSTAFGTANAIRETTGAFISVTTLDIEGDGDVDIVATTSGSGAITLFENDGANAFTSRSLFSTSSTKITSVEAADIDGDGDTDIVALPEDGWVLILENDGSGTFSWYSLRPSSTSPGDLSPVDMDGDGDIDLVVSSRDSDRIAWYENRGDKEFFRRTITTDADEVSDIQVVDLDRDGDLDVISRNPGDSTLSWYENDGAQSFSPRLVATGVGATASPLHVADYDRDGDLDLITFSIVDASIVWYENDGAEAFSSRAIPSSVRSGRVRFVGDIDGNGLVDIVAESFVSNSTAICLFNRGDGSFTEQVIASRVGRVADVHATDIDRDGDIDLLATHDYTTPGVVWYEAVYNASLTSIPGDWTEGSSDWAVEFRIPEAIDRPTTLAFTVNGEPAYEFDYTLAGAASFDGARGFVEIPAGETVATILLSALDDGLYELDEAVTVTLLRGPGENARPLSAHTNSIRSTQAGASFGDAPQPYPTRPAEGGAAHTHVGDGSLRLGELVDGRADGVPSPGADANVSDDGVVFGAMRVGQLDAAVTVTVSNAPDGAKLDAWIDFNGDGSWGGADEHIFASVHVVNGENVLTFDVPTVITSGVVTYARFRLSSSGGLAPGGIAADGEVEDYAVTMLPPTPTSGEFGEPTQILPLSAIRPIDVTAATSVVPADMDGDGDIDLVLSRGLKNDNLYWYENQAGQFSTAHLIGQRGDFIRVADLDRDGDLDVVATDQGQLAWFENRGAEGFVRNVIASGSLLYPTSPIAIADFGGDGWLDIAVINNAGSVLLWRRGEESATYTSTLIGGAAAGTVSIEAVDLNRDGRLDLVASGLNFPFGETVGLFQGETGQFSRRTLDGGRTSASSPIDMDRDGDIDVVIQIENGVAWLENDGSGSFAFRAVGSVSGFNNDMAVADFDGDGDFDIVDTHRRTSFESKSFTLFNNDGANKFQATTIDSNPSEYYYSVFPADINGDGALDLVAVVPNVGVLLYTQMLRAVPTSSSPNLLNEGDGPITIRLALQAETNADVAVPFTISGEAVYGVDYVIDGADFIIGGSGVVTIPAGTQWVELTLTVIADGEAELHESLAISVGDRPGDRLVWRITADADVGDYGDAPAIYPVGVEQAGAAHLAVGPRLGETRTAEPQGVATSGADGDAGDDGVVFGTLVVGTGTSTMTADVQNAPEGAYLDAWIDFNGDGSWSGEREQVFTRHAVVEGENVLRFETPSWATIGTTYARVRLSSMGGLGVTGNAADGEVEDYQVTIATAPGGWVDYEVQGVDPVGAPSTLAKVVDLDSDGFVDMTSVGLPSDRSLYWLRNTGDGTFSKQVLAVVDFTMRDFAIDDIDGDGDLDIVVISQTSPSTSRLVLLRNNGANAFSLNVIATSIEASMTVAIADIDGDGAMDIMAGGDRSSFSGVLPSTGEIVWYVNDGVGGFSPRLIDSQLGPVRSLGAADLDGDGDLDLYASAMNAGSLVMYRNDGAASFTKEVIVATTFTGPYMLPGGKVRAADFDGDGDLDLIPTPNGYSPPKLVWYENDGAGLFIERMIYAGVLYSNDVLPVDLDGDGDLDLVIGLATTAPSDKPAWIETRLAGDANNDGVVDLADRDFWGANYGSTSGPGLLADITGDGLVNAADYTSWRDAYASGVASTIYLPRVADWRLNASGLAVGDLDGDLDLDLIAATSTGVTVAINTFLSPPPTTAPSSAPMTPIFATSEAPLVAGSQSAISFTLPEPSKIPATTPRQRYASPVRESNDNRSISLLMLHKQEHAKGRKAPIRDEAFAVAADEGETADLTTECEAEPLDQPVAIGPSERVWEMWG</sequence>
<evidence type="ECO:0000256" key="1">
    <source>
        <dbReference type="ARBA" id="ARBA00022729"/>
    </source>
</evidence>
<organism evidence="4 5">
    <name type="scientific">Botrimarina mediterranea</name>
    <dbReference type="NCBI Taxonomy" id="2528022"/>
    <lineage>
        <taxon>Bacteria</taxon>
        <taxon>Pseudomonadati</taxon>
        <taxon>Planctomycetota</taxon>
        <taxon>Planctomycetia</taxon>
        <taxon>Pirellulales</taxon>
        <taxon>Lacipirellulaceae</taxon>
        <taxon>Botrimarina</taxon>
    </lineage>
</organism>
<feature type="domain" description="GEVED" evidence="3">
    <location>
        <begin position="756"/>
        <end position="829"/>
    </location>
</feature>
<dbReference type="PANTHER" id="PTHR44103:SF1">
    <property type="entry name" value="PROPROTEIN CONVERTASE P"/>
    <property type="match status" value="1"/>
</dbReference>
<keyword evidence="1" id="KW-0732">Signal</keyword>
<dbReference type="InterPro" id="IPR038081">
    <property type="entry name" value="CalX-like_sf"/>
</dbReference>
<dbReference type="KEGG" id="bmei:Spa11_39330"/>
<dbReference type="SUPFAM" id="SSF69318">
    <property type="entry name" value="Integrin alpha N-terminal domain"/>
    <property type="match status" value="7"/>
</dbReference>
<dbReference type="PANTHER" id="PTHR44103">
    <property type="entry name" value="PROPROTEIN CONVERTASE P"/>
    <property type="match status" value="1"/>
</dbReference>
<accession>A0A518KD46</accession>
<evidence type="ECO:0000313" key="5">
    <source>
        <dbReference type="Proteomes" id="UP000316426"/>
    </source>
</evidence>
<dbReference type="Pfam" id="PF20009">
    <property type="entry name" value="GEVED"/>
    <property type="match status" value="4"/>
</dbReference>
<dbReference type="InterPro" id="IPR028994">
    <property type="entry name" value="Integrin_alpha_N"/>
</dbReference>
<protein>
    <submittedName>
        <fullName evidence="4">FG-GAP repeat protein</fullName>
    </submittedName>
</protein>
<proteinExistence type="predicted"/>
<feature type="region of interest" description="Disordered" evidence="2">
    <location>
        <begin position="1"/>
        <end position="23"/>
    </location>
</feature>
<dbReference type="Pfam" id="PF13517">
    <property type="entry name" value="FG-GAP_3"/>
    <property type="match status" value="11"/>
</dbReference>
<dbReference type="Gene3D" id="1.10.1330.10">
    <property type="entry name" value="Dockerin domain"/>
    <property type="match status" value="1"/>
</dbReference>